<name>A0ACB8DXZ2_DERSI</name>
<reference evidence="1" key="1">
    <citation type="submission" date="2020-05" db="EMBL/GenBank/DDBJ databases">
        <title>Large-scale comparative analyses of tick genomes elucidate their genetic diversity and vector capacities.</title>
        <authorList>
            <person name="Jia N."/>
            <person name="Wang J."/>
            <person name="Shi W."/>
            <person name="Du L."/>
            <person name="Sun Y."/>
            <person name="Zhan W."/>
            <person name="Jiang J."/>
            <person name="Wang Q."/>
            <person name="Zhang B."/>
            <person name="Ji P."/>
            <person name="Sakyi L.B."/>
            <person name="Cui X."/>
            <person name="Yuan T."/>
            <person name="Jiang B."/>
            <person name="Yang W."/>
            <person name="Lam T.T.-Y."/>
            <person name="Chang Q."/>
            <person name="Ding S."/>
            <person name="Wang X."/>
            <person name="Zhu J."/>
            <person name="Ruan X."/>
            <person name="Zhao L."/>
            <person name="Wei J."/>
            <person name="Que T."/>
            <person name="Du C."/>
            <person name="Cheng J."/>
            <person name="Dai P."/>
            <person name="Han X."/>
            <person name="Huang E."/>
            <person name="Gao Y."/>
            <person name="Liu J."/>
            <person name="Shao H."/>
            <person name="Ye R."/>
            <person name="Li L."/>
            <person name="Wei W."/>
            <person name="Wang X."/>
            <person name="Wang C."/>
            <person name="Yang T."/>
            <person name="Huo Q."/>
            <person name="Li W."/>
            <person name="Guo W."/>
            <person name="Chen H."/>
            <person name="Zhou L."/>
            <person name="Ni X."/>
            <person name="Tian J."/>
            <person name="Zhou Y."/>
            <person name="Sheng Y."/>
            <person name="Liu T."/>
            <person name="Pan Y."/>
            <person name="Xia L."/>
            <person name="Li J."/>
            <person name="Zhao F."/>
            <person name="Cao W."/>
        </authorList>
    </citation>
    <scope>NUCLEOTIDE SEQUENCE</scope>
    <source>
        <strain evidence="1">Dsil-2018</strain>
    </source>
</reference>
<dbReference type="EMBL" id="CM023470">
    <property type="protein sequence ID" value="KAH7979414.1"/>
    <property type="molecule type" value="Genomic_DNA"/>
</dbReference>
<protein>
    <submittedName>
        <fullName evidence="1">Uncharacterized protein</fullName>
    </submittedName>
</protein>
<sequence length="195" mass="21890">MAAENEEGCLSKERATWTYEETCALTNILEDVLPDLRGAKRNLKVYMTIAERIRAVGVRKSIKEVKKKAECGQQVQLFNGMVHGGVGELQELRTDSRLPEASLASCEAQASLLESAASIVPAAPTTTAAEKKRLAAPAKLLAQLLDEQRQLRYSMERHKSEHLAMQRKRLEIMKRSEIRADKLWISCPRCTKINK</sequence>
<evidence type="ECO:0000313" key="1">
    <source>
        <dbReference type="EMBL" id="KAH7979414.1"/>
    </source>
</evidence>
<accession>A0ACB8DXZ2</accession>
<organism evidence="1 2">
    <name type="scientific">Dermacentor silvarum</name>
    <name type="common">Tick</name>
    <dbReference type="NCBI Taxonomy" id="543639"/>
    <lineage>
        <taxon>Eukaryota</taxon>
        <taxon>Metazoa</taxon>
        <taxon>Ecdysozoa</taxon>
        <taxon>Arthropoda</taxon>
        <taxon>Chelicerata</taxon>
        <taxon>Arachnida</taxon>
        <taxon>Acari</taxon>
        <taxon>Parasitiformes</taxon>
        <taxon>Ixodida</taxon>
        <taxon>Ixodoidea</taxon>
        <taxon>Ixodidae</taxon>
        <taxon>Rhipicephalinae</taxon>
        <taxon>Dermacentor</taxon>
    </lineage>
</organism>
<dbReference type="Proteomes" id="UP000821865">
    <property type="component" value="Chromosome 1"/>
</dbReference>
<evidence type="ECO:0000313" key="2">
    <source>
        <dbReference type="Proteomes" id="UP000821865"/>
    </source>
</evidence>
<comment type="caution">
    <text evidence="1">The sequence shown here is derived from an EMBL/GenBank/DDBJ whole genome shotgun (WGS) entry which is preliminary data.</text>
</comment>
<proteinExistence type="predicted"/>
<keyword evidence="2" id="KW-1185">Reference proteome</keyword>
<gene>
    <name evidence="1" type="ORF">HPB49_009367</name>
</gene>